<evidence type="ECO:0000313" key="4">
    <source>
        <dbReference type="Proteomes" id="UP000319663"/>
    </source>
</evidence>
<keyword evidence="1" id="KW-0378">Hydrolase</keyword>
<dbReference type="Proteomes" id="UP000319663">
    <property type="component" value="Unassembled WGS sequence"/>
</dbReference>
<evidence type="ECO:0000259" key="2">
    <source>
        <dbReference type="Pfam" id="PF07859"/>
    </source>
</evidence>
<organism evidence="3 4">
    <name type="scientific">Monascus purpureus</name>
    <name type="common">Red mold</name>
    <name type="synonym">Monascus anka</name>
    <dbReference type="NCBI Taxonomy" id="5098"/>
    <lineage>
        <taxon>Eukaryota</taxon>
        <taxon>Fungi</taxon>
        <taxon>Dikarya</taxon>
        <taxon>Ascomycota</taxon>
        <taxon>Pezizomycotina</taxon>
        <taxon>Eurotiomycetes</taxon>
        <taxon>Eurotiomycetidae</taxon>
        <taxon>Eurotiales</taxon>
        <taxon>Aspergillaceae</taxon>
        <taxon>Monascus</taxon>
    </lineage>
</organism>
<dbReference type="InterPro" id="IPR050300">
    <property type="entry name" value="GDXG_lipolytic_enzyme"/>
</dbReference>
<dbReference type="OrthoDB" id="408631at2759"/>
<sequence length="322" mass="35544">MAPKEYTTKEQILALADPDPEYASWKAANPIPNIPWNQPALLRAGYEEITKPTFDALSNPGMEFSIPMRDGYLSPTRVYKPQNPPASPKPLIVILFGGGFMMGDNRQMAPMAAVLSVQYGATVVLPSYRLSPEHPFPVAQNDTWDTLIWISEHAKSAPELAAVVDPSAGFVLCGASSGGNIAARSDSIGGIVQVPEEFRDVFLSREQNKDADFLSTSAIEFVVLYNRPDPQSPLASPMNSKTPWKLAEQGVRVYINVCGIDPLRDDGLIYERILRANGVETKLDVYPGVPHGHSLWLPFLESSKRTVQDAMRSFSWLLRQDE</sequence>
<dbReference type="SUPFAM" id="SSF53474">
    <property type="entry name" value="alpha/beta-Hydrolases"/>
    <property type="match status" value="1"/>
</dbReference>
<reference evidence="3 4" key="1">
    <citation type="submission" date="2019-06" db="EMBL/GenBank/DDBJ databases">
        <title>Wine fermentation using esterase from Monascus purpureus.</title>
        <authorList>
            <person name="Geng C."/>
            <person name="Zhang Y."/>
        </authorList>
    </citation>
    <scope>NUCLEOTIDE SEQUENCE [LARGE SCALE GENOMIC DNA]</scope>
    <source>
        <strain evidence="3">HQ1</strain>
    </source>
</reference>
<name>A0A507R288_MONPU</name>
<protein>
    <recommendedName>
        <fullName evidence="2">Alpha/beta hydrolase fold-3 domain-containing protein</fullName>
    </recommendedName>
</protein>
<comment type="caution">
    <text evidence="3">The sequence shown here is derived from an EMBL/GenBank/DDBJ whole genome shotgun (WGS) entry which is preliminary data.</text>
</comment>
<evidence type="ECO:0000313" key="3">
    <source>
        <dbReference type="EMBL" id="TQB74530.1"/>
    </source>
</evidence>
<dbReference type="GO" id="GO:0016787">
    <property type="term" value="F:hydrolase activity"/>
    <property type="evidence" value="ECO:0007669"/>
    <property type="project" value="UniProtKB-KW"/>
</dbReference>
<gene>
    <name evidence="3" type="ORF">MPDQ_004636</name>
</gene>
<dbReference type="InterPro" id="IPR029058">
    <property type="entry name" value="AB_hydrolase_fold"/>
</dbReference>
<proteinExistence type="predicted"/>
<dbReference type="PANTHER" id="PTHR48081">
    <property type="entry name" value="AB HYDROLASE SUPERFAMILY PROTEIN C4A8.06C"/>
    <property type="match status" value="1"/>
</dbReference>
<evidence type="ECO:0000256" key="1">
    <source>
        <dbReference type="ARBA" id="ARBA00022801"/>
    </source>
</evidence>
<dbReference type="AlphaFoldDB" id="A0A507R288"/>
<dbReference type="EMBL" id="VIFY01000030">
    <property type="protein sequence ID" value="TQB74530.1"/>
    <property type="molecule type" value="Genomic_DNA"/>
</dbReference>
<dbReference type="PANTHER" id="PTHR48081:SF8">
    <property type="entry name" value="ALPHA_BETA HYDROLASE FOLD-3 DOMAIN-CONTAINING PROTEIN-RELATED"/>
    <property type="match status" value="1"/>
</dbReference>
<dbReference type="InterPro" id="IPR013094">
    <property type="entry name" value="AB_hydrolase_3"/>
</dbReference>
<dbReference type="Pfam" id="PF07859">
    <property type="entry name" value="Abhydrolase_3"/>
    <property type="match status" value="1"/>
</dbReference>
<accession>A0A507R288</accession>
<dbReference type="STRING" id="5098.A0A507R288"/>
<dbReference type="Gene3D" id="3.40.50.1820">
    <property type="entry name" value="alpha/beta hydrolase"/>
    <property type="match status" value="1"/>
</dbReference>
<feature type="domain" description="Alpha/beta hydrolase fold-3" evidence="2">
    <location>
        <begin position="93"/>
        <end position="292"/>
    </location>
</feature>
<keyword evidence="4" id="KW-1185">Reference proteome</keyword>